<keyword evidence="4" id="KW-1003">Cell membrane</keyword>
<organism evidence="11 12">
    <name type="scientific">Victivallis lenta</name>
    <dbReference type="NCBI Taxonomy" id="2606640"/>
    <lineage>
        <taxon>Bacteria</taxon>
        <taxon>Pseudomonadati</taxon>
        <taxon>Lentisphaerota</taxon>
        <taxon>Lentisphaeria</taxon>
        <taxon>Victivallales</taxon>
        <taxon>Victivallaceae</taxon>
        <taxon>Victivallis</taxon>
    </lineage>
</organism>
<dbReference type="GO" id="GO:0042910">
    <property type="term" value="F:xenobiotic transmembrane transporter activity"/>
    <property type="evidence" value="ECO:0007669"/>
    <property type="project" value="InterPro"/>
</dbReference>
<evidence type="ECO:0000256" key="3">
    <source>
        <dbReference type="ARBA" id="ARBA00022449"/>
    </source>
</evidence>
<feature type="transmembrane region" description="Helical" evidence="10">
    <location>
        <begin position="290"/>
        <end position="312"/>
    </location>
</feature>
<dbReference type="InterPro" id="IPR050222">
    <property type="entry name" value="MATE_MdtK"/>
</dbReference>
<evidence type="ECO:0000256" key="10">
    <source>
        <dbReference type="SAM" id="Phobius"/>
    </source>
</evidence>
<accession>A0A844G7B0</accession>
<feature type="transmembrane region" description="Helical" evidence="10">
    <location>
        <begin position="333"/>
        <end position="350"/>
    </location>
</feature>
<keyword evidence="3" id="KW-0050">Antiport</keyword>
<evidence type="ECO:0000313" key="11">
    <source>
        <dbReference type="EMBL" id="MST98775.1"/>
    </source>
</evidence>
<dbReference type="Proteomes" id="UP000435649">
    <property type="component" value="Unassembled WGS sequence"/>
</dbReference>
<keyword evidence="8 10" id="KW-0472">Membrane</keyword>
<dbReference type="Pfam" id="PF01554">
    <property type="entry name" value="MatE"/>
    <property type="match status" value="2"/>
</dbReference>
<dbReference type="PIRSF" id="PIRSF006603">
    <property type="entry name" value="DinF"/>
    <property type="match status" value="1"/>
</dbReference>
<feature type="transmembrane region" description="Helical" evidence="10">
    <location>
        <begin position="27"/>
        <end position="46"/>
    </location>
</feature>
<dbReference type="PANTHER" id="PTHR43298">
    <property type="entry name" value="MULTIDRUG RESISTANCE PROTEIN NORM-RELATED"/>
    <property type="match status" value="1"/>
</dbReference>
<evidence type="ECO:0000256" key="2">
    <source>
        <dbReference type="ARBA" id="ARBA00022448"/>
    </source>
</evidence>
<comment type="caution">
    <text evidence="11">The sequence shown here is derived from an EMBL/GenBank/DDBJ whole genome shotgun (WGS) entry which is preliminary data.</text>
</comment>
<evidence type="ECO:0000313" key="12">
    <source>
        <dbReference type="Proteomes" id="UP000435649"/>
    </source>
</evidence>
<gene>
    <name evidence="11" type="ORF">FYJ85_17190</name>
</gene>
<evidence type="ECO:0000256" key="6">
    <source>
        <dbReference type="ARBA" id="ARBA00022989"/>
    </source>
</evidence>
<dbReference type="InterPro" id="IPR002528">
    <property type="entry name" value="MATE_fam"/>
</dbReference>
<proteinExistence type="predicted"/>
<evidence type="ECO:0000256" key="4">
    <source>
        <dbReference type="ARBA" id="ARBA00022475"/>
    </source>
</evidence>
<dbReference type="InterPro" id="IPR048279">
    <property type="entry name" value="MdtK-like"/>
</dbReference>
<evidence type="ECO:0000256" key="9">
    <source>
        <dbReference type="ARBA" id="ARBA00031636"/>
    </source>
</evidence>
<reference evidence="11 12" key="1">
    <citation type="submission" date="2019-08" db="EMBL/GenBank/DDBJ databases">
        <title>In-depth cultivation of the pig gut microbiome towards novel bacterial diversity and tailored functional studies.</title>
        <authorList>
            <person name="Wylensek D."/>
            <person name="Hitch T.C.A."/>
            <person name="Clavel T."/>
        </authorList>
    </citation>
    <scope>NUCLEOTIDE SEQUENCE [LARGE SCALE GENOMIC DNA]</scope>
    <source>
        <strain evidence="11 12">BBE-744-WT-12</strain>
    </source>
</reference>
<evidence type="ECO:0000256" key="1">
    <source>
        <dbReference type="ARBA" id="ARBA00004651"/>
    </source>
</evidence>
<dbReference type="GO" id="GO:0015297">
    <property type="term" value="F:antiporter activity"/>
    <property type="evidence" value="ECO:0007669"/>
    <property type="project" value="UniProtKB-KW"/>
</dbReference>
<evidence type="ECO:0000256" key="8">
    <source>
        <dbReference type="ARBA" id="ARBA00023136"/>
    </source>
</evidence>
<evidence type="ECO:0000256" key="5">
    <source>
        <dbReference type="ARBA" id="ARBA00022692"/>
    </source>
</evidence>
<dbReference type="CDD" id="cd13133">
    <property type="entry name" value="MATE_like_7"/>
    <property type="match status" value="1"/>
</dbReference>
<dbReference type="EMBL" id="VUNS01000023">
    <property type="protein sequence ID" value="MST98775.1"/>
    <property type="molecule type" value="Genomic_DNA"/>
</dbReference>
<dbReference type="AlphaFoldDB" id="A0A844G7B0"/>
<keyword evidence="5 10" id="KW-0812">Transmembrane</keyword>
<feature type="transmembrane region" description="Helical" evidence="10">
    <location>
        <begin position="252"/>
        <end position="278"/>
    </location>
</feature>
<dbReference type="GO" id="GO:0006811">
    <property type="term" value="P:monoatomic ion transport"/>
    <property type="evidence" value="ECO:0007669"/>
    <property type="project" value="UniProtKB-KW"/>
</dbReference>
<keyword evidence="6 10" id="KW-1133">Transmembrane helix</keyword>
<feature type="transmembrane region" description="Helical" evidence="10">
    <location>
        <begin position="409"/>
        <end position="433"/>
    </location>
</feature>
<keyword evidence="2" id="KW-0813">Transport</keyword>
<comment type="subcellular location">
    <subcellularLocation>
        <location evidence="1">Cell membrane</location>
        <topology evidence="1">Multi-pass membrane protein</topology>
    </subcellularLocation>
</comment>
<dbReference type="GO" id="GO:0005886">
    <property type="term" value="C:plasma membrane"/>
    <property type="evidence" value="ECO:0007669"/>
    <property type="project" value="UniProtKB-SubCell"/>
</dbReference>
<keyword evidence="7" id="KW-0406">Ion transport</keyword>
<feature type="transmembrane region" description="Helical" evidence="10">
    <location>
        <begin position="66"/>
        <end position="88"/>
    </location>
</feature>
<keyword evidence="12" id="KW-1185">Reference proteome</keyword>
<protein>
    <recommendedName>
        <fullName evidence="9">Multidrug-efflux transporter</fullName>
    </recommendedName>
</protein>
<feature type="transmembrane region" description="Helical" evidence="10">
    <location>
        <begin position="174"/>
        <end position="194"/>
    </location>
</feature>
<dbReference type="RefSeq" id="WP_106052022.1">
    <property type="nucleotide sequence ID" value="NZ_DBFCGB010000059.1"/>
</dbReference>
<feature type="transmembrane region" description="Helical" evidence="10">
    <location>
        <begin position="376"/>
        <end position="397"/>
    </location>
</feature>
<feature type="transmembrane region" description="Helical" evidence="10">
    <location>
        <begin position="146"/>
        <end position="167"/>
    </location>
</feature>
<feature type="transmembrane region" description="Helical" evidence="10">
    <location>
        <begin position="108"/>
        <end position="130"/>
    </location>
</feature>
<feature type="transmembrane region" description="Helical" evidence="10">
    <location>
        <begin position="206"/>
        <end position="231"/>
    </location>
</feature>
<dbReference type="PANTHER" id="PTHR43298:SF2">
    <property type="entry name" value="FMN_FAD EXPORTER YEEO-RELATED"/>
    <property type="match status" value="1"/>
</dbReference>
<feature type="transmembrane region" description="Helical" evidence="10">
    <location>
        <begin position="439"/>
        <end position="457"/>
    </location>
</feature>
<name>A0A844G7B0_9BACT</name>
<dbReference type="NCBIfam" id="TIGR00797">
    <property type="entry name" value="matE"/>
    <property type="match status" value="1"/>
</dbReference>
<evidence type="ECO:0000256" key="7">
    <source>
        <dbReference type="ARBA" id="ARBA00023065"/>
    </source>
</evidence>
<sequence>MLRQLFTRFTGCFSRRQFLEPGGYREIWRIAWPLVVLNASNTVMMITNRVFIARSSPEEIAAAMPAGQMFFTLMAFFLITTGFTATIVAQFHGHRDGIGCVKAAWNGFYFGAAVAALLAFALPAAGYWIIMHNGHDPVIALQEADYFVAMAPCAGLTCMETAFLSFFTGRGKTALVAGIKIIGCIVCIPMNYLLIFGGFGLPALGILGAGLANSFANLCTFAIALSFFLLVRQSEFPTRSYKAFDRVFIRRLLRFGMPAGFQTFLRNAAFAVVVMMIGHLGNEELTATSIALSINMIGNMPMIGLMDATSVVTGQFIGQRRLLVVERISGRSWRMLMCWTLSMGLLYWLAPEFLIRLFGSRNTASASMDMSQVTDYAVTILRFAAVFNILDATRFIAMGSLRGAGDTTVPLWIGMATSWLIQIPGTVLLVYVYRASIGAVWALITFYIAVDAALMVWRRRSGAWKKINLIGLPPASPAAELREHPEDASA</sequence>